<dbReference type="RefSeq" id="WP_222872986.1">
    <property type="nucleotide sequence ID" value="NZ_CP039704.1"/>
</dbReference>
<evidence type="ECO:0000313" key="2">
    <source>
        <dbReference type="EMBL" id="QCI80125.1"/>
    </source>
</evidence>
<dbReference type="SUPFAM" id="SSF53335">
    <property type="entry name" value="S-adenosyl-L-methionine-dependent methyltransferases"/>
    <property type="match status" value="1"/>
</dbReference>
<dbReference type="AlphaFoldDB" id="A0A4D7C7R8"/>
<dbReference type="KEGG" id="hgn:E6W36_13265"/>
<sequence length="151" mass="16314">MIGDARLKLATTPEAAYDALIVDAFSSDSIPLHLLTREAVALYASRVAPNGVLLVHISNRFMDLSPVVADAARTLGLQATLYLYQPGAGAKDRGETRSIWIMLTKSQAVQRAYLAQVRPGWTPLEPTPGFKGWTDDHADILSVLNALKQGA</sequence>
<dbReference type="PANTHER" id="PTHR43317:SF1">
    <property type="entry name" value="THERMOSPERMINE SYNTHASE ACAULIS5"/>
    <property type="match status" value="1"/>
</dbReference>
<dbReference type="PANTHER" id="PTHR43317">
    <property type="entry name" value="THERMOSPERMINE SYNTHASE ACAULIS5"/>
    <property type="match status" value="1"/>
</dbReference>
<dbReference type="GO" id="GO:0006596">
    <property type="term" value="P:polyamine biosynthetic process"/>
    <property type="evidence" value="ECO:0007669"/>
    <property type="project" value="UniProtKB-KW"/>
</dbReference>
<dbReference type="InterPro" id="IPR029063">
    <property type="entry name" value="SAM-dependent_MTases_sf"/>
</dbReference>
<evidence type="ECO:0000256" key="1">
    <source>
        <dbReference type="ARBA" id="ARBA00023115"/>
    </source>
</evidence>
<protein>
    <recommendedName>
        <fullName evidence="4">PABS domain-containing protein</fullName>
    </recommendedName>
</protein>
<proteinExistence type="predicted"/>
<keyword evidence="1" id="KW-0620">Polyamine biosynthesis</keyword>
<gene>
    <name evidence="2" type="ORF">E6W36_13265</name>
</gene>
<dbReference type="NCBIfam" id="NF037959">
    <property type="entry name" value="MFS_SpdSyn"/>
    <property type="match status" value="1"/>
</dbReference>
<dbReference type="Proteomes" id="UP000298714">
    <property type="component" value="Chromosome"/>
</dbReference>
<organism evidence="2 3">
    <name type="scientific">Hankyongella ginsenosidimutans</name>
    <dbReference type="NCBI Taxonomy" id="1763828"/>
    <lineage>
        <taxon>Bacteria</taxon>
        <taxon>Pseudomonadati</taxon>
        <taxon>Pseudomonadota</taxon>
        <taxon>Alphaproteobacteria</taxon>
        <taxon>Sphingomonadales</taxon>
        <taxon>Sphingomonadaceae</taxon>
        <taxon>Hankyongella</taxon>
    </lineage>
</organism>
<evidence type="ECO:0000313" key="3">
    <source>
        <dbReference type="Proteomes" id="UP000298714"/>
    </source>
</evidence>
<reference evidence="3" key="1">
    <citation type="submission" date="2019-04" db="EMBL/GenBank/DDBJ databases">
        <title>Complete genome sequence of Sphingomonas sp. W1-2-3.</title>
        <authorList>
            <person name="Im W.T."/>
        </authorList>
    </citation>
    <scope>NUCLEOTIDE SEQUENCE [LARGE SCALE GENOMIC DNA]</scope>
    <source>
        <strain evidence="3">W1-2-3</strain>
    </source>
</reference>
<keyword evidence="3" id="KW-1185">Reference proteome</keyword>
<dbReference type="Gene3D" id="3.40.50.150">
    <property type="entry name" value="Vaccinia Virus protein VP39"/>
    <property type="match status" value="1"/>
</dbReference>
<dbReference type="EMBL" id="CP039704">
    <property type="protein sequence ID" value="QCI80125.1"/>
    <property type="molecule type" value="Genomic_DNA"/>
</dbReference>
<name>A0A4D7C7R8_9SPHN</name>
<evidence type="ECO:0008006" key="4">
    <source>
        <dbReference type="Google" id="ProtNLM"/>
    </source>
</evidence>
<accession>A0A4D7C7R8</accession>